<name>A0A178VP46_ARATH</name>
<dbReference type="SMART" id="SM00717">
    <property type="entry name" value="SANT"/>
    <property type="match status" value="1"/>
</dbReference>
<dbReference type="PANTHER" id="PTHR12802:SF177">
    <property type="entry name" value="PROTEIN CCA1"/>
    <property type="match status" value="1"/>
</dbReference>
<dbReference type="CDD" id="cd00167">
    <property type="entry name" value="SANT"/>
    <property type="match status" value="1"/>
</dbReference>
<dbReference type="PROSITE" id="PS51294">
    <property type="entry name" value="HTH_MYB"/>
    <property type="match status" value="1"/>
</dbReference>
<dbReference type="PROSITE" id="PS50090">
    <property type="entry name" value="MYB_LIKE"/>
    <property type="match status" value="1"/>
</dbReference>
<feature type="domain" description="HTH myb-type" evidence="8">
    <location>
        <begin position="19"/>
        <end position="73"/>
    </location>
</feature>
<dbReference type="GO" id="GO:0003677">
    <property type="term" value="F:DNA binding"/>
    <property type="evidence" value="ECO:0007669"/>
    <property type="project" value="UniProtKB-KW"/>
</dbReference>
<evidence type="ECO:0000256" key="3">
    <source>
        <dbReference type="ARBA" id="ARBA00023125"/>
    </source>
</evidence>
<dbReference type="Gene3D" id="1.10.10.60">
    <property type="entry name" value="Homeodomain-like"/>
    <property type="match status" value="1"/>
</dbReference>
<dbReference type="NCBIfam" id="TIGR01557">
    <property type="entry name" value="myb_SHAQKYF"/>
    <property type="match status" value="1"/>
</dbReference>
<dbReference type="EMBL" id="LUHQ01000002">
    <property type="protein sequence ID" value="OAP07468.1"/>
    <property type="molecule type" value="Genomic_DNA"/>
</dbReference>
<dbReference type="ExpressionAtlas" id="A0A178VP46">
    <property type="expression patterns" value="baseline and differential"/>
</dbReference>
<dbReference type="Pfam" id="PF00249">
    <property type="entry name" value="Myb_DNA-binding"/>
    <property type="match status" value="1"/>
</dbReference>
<comment type="caution">
    <text evidence="9">The sequence shown here is derived from an EMBL/GenBank/DDBJ whole genome shotgun (WGS) entry which is preliminary data.</text>
</comment>
<evidence type="ECO:0000313" key="9">
    <source>
        <dbReference type="EMBL" id="OAP07468.1"/>
    </source>
</evidence>
<dbReference type="PANTHER" id="PTHR12802">
    <property type="entry name" value="SWI/SNF COMPLEX-RELATED"/>
    <property type="match status" value="1"/>
</dbReference>
<feature type="domain" description="SANT" evidence="7">
    <location>
        <begin position="22"/>
        <end position="73"/>
    </location>
</feature>
<dbReference type="InterPro" id="IPR017884">
    <property type="entry name" value="SANT_dom"/>
</dbReference>
<organism evidence="9 10">
    <name type="scientific">Arabidopsis thaliana</name>
    <name type="common">Mouse-ear cress</name>
    <dbReference type="NCBI Taxonomy" id="3702"/>
    <lineage>
        <taxon>Eukaryota</taxon>
        <taxon>Viridiplantae</taxon>
        <taxon>Streptophyta</taxon>
        <taxon>Embryophyta</taxon>
        <taxon>Tracheophyta</taxon>
        <taxon>Spermatophyta</taxon>
        <taxon>Magnoliopsida</taxon>
        <taxon>eudicotyledons</taxon>
        <taxon>Gunneridae</taxon>
        <taxon>Pentapetalae</taxon>
        <taxon>rosids</taxon>
        <taxon>malvids</taxon>
        <taxon>Brassicales</taxon>
        <taxon>Brassicaceae</taxon>
        <taxon>Camelineae</taxon>
        <taxon>Arabidopsis</taxon>
    </lineage>
</organism>
<evidence type="ECO:0000259" key="7">
    <source>
        <dbReference type="PROSITE" id="PS51293"/>
    </source>
</evidence>
<evidence type="ECO:0000259" key="8">
    <source>
        <dbReference type="PROSITE" id="PS51294"/>
    </source>
</evidence>
<accession>A0A178VP46</accession>
<evidence type="ECO:0000256" key="1">
    <source>
        <dbReference type="ARBA" id="ARBA00004123"/>
    </source>
</evidence>
<dbReference type="InterPro" id="IPR001005">
    <property type="entry name" value="SANT/Myb"/>
</dbReference>
<keyword evidence="5" id="KW-0539">Nucleus</keyword>
<feature type="domain" description="Myb-like" evidence="6">
    <location>
        <begin position="19"/>
        <end position="69"/>
    </location>
</feature>
<dbReference type="GO" id="GO:0005634">
    <property type="term" value="C:nucleus"/>
    <property type="evidence" value="ECO:0007669"/>
    <property type="project" value="UniProtKB-SubCell"/>
</dbReference>
<keyword evidence="3" id="KW-0238">DNA-binding</keyword>
<evidence type="ECO:0000259" key="6">
    <source>
        <dbReference type="PROSITE" id="PS50090"/>
    </source>
</evidence>
<evidence type="ECO:0000256" key="5">
    <source>
        <dbReference type="ARBA" id="ARBA00023242"/>
    </source>
</evidence>
<keyword evidence="2" id="KW-0805">Transcription regulation</keyword>
<dbReference type="PROSITE" id="PS51293">
    <property type="entry name" value="SANT"/>
    <property type="match status" value="1"/>
</dbReference>
<dbReference type="SUPFAM" id="SSF46689">
    <property type="entry name" value="Homeodomain-like"/>
    <property type="match status" value="1"/>
</dbReference>
<dbReference type="FunFam" id="1.10.10.60:FF:000023">
    <property type="entry name" value="protein REVEILLE 6 isoform X1"/>
    <property type="match status" value="1"/>
</dbReference>
<dbReference type="InterPro" id="IPR017930">
    <property type="entry name" value="Myb_dom"/>
</dbReference>
<comment type="subcellular location">
    <subcellularLocation>
        <location evidence="1">Nucleus</location>
    </subcellularLocation>
</comment>
<sequence>METNSSGEDLVIKTRKPYTITKQRERWTEEEHNRFIEALRLYGRAWQKIEEHVATKTAVQIRSHAQKFFSKVKSVNFEMMFSSSLA</sequence>
<dbReference type="Proteomes" id="UP000078284">
    <property type="component" value="Chromosome 2"/>
</dbReference>
<protein>
    <submittedName>
        <fullName evidence="9">CCA1</fullName>
    </submittedName>
</protein>
<dbReference type="InterPro" id="IPR009057">
    <property type="entry name" value="Homeodomain-like_sf"/>
</dbReference>
<proteinExistence type="predicted"/>
<evidence type="ECO:0000256" key="2">
    <source>
        <dbReference type="ARBA" id="ARBA00023015"/>
    </source>
</evidence>
<gene>
    <name evidence="9" type="ordered locus">AXX17_At2g44540</name>
</gene>
<evidence type="ECO:0000256" key="4">
    <source>
        <dbReference type="ARBA" id="ARBA00023163"/>
    </source>
</evidence>
<keyword evidence="4" id="KW-0804">Transcription</keyword>
<dbReference type="AlphaFoldDB" id="A0A178VP46"/>
<reference evidence="10" key="1">
    <citation type="journal article" date="2016" name="Proc. Natl. Acad. Sci. U.S.A.">
        <title>Chromosome-level assembly of Arabidopsis thaliana Ler reveals the extent of translocation and inversion polymorphisms.</title>
        <authorList>
            <person name="Zapata L."/>
            <person name="Ding J."/>
            <person name="Willing E.M."/>
            <person name="Hartwig B."/>
            <person name="Bezdan D."/>
            <person name="Jiao W.B."/>
            <person name="Patel V."/>
            <person name="Velikkakam James G."/>
            <person name="Koornneef M."/>
            <person name="Ossowski S."/>
            <person name="Schneeberger K."/>
        </authorList>
    </citation>
    <scope>NUCLEOTIDE SEQUENCE [LARGE SCALE GENOMIC DNA]</scope>
    <source>
        <strain evidence="10">cv. Landsberg erecta</strain>
    </source>
</reference>
<evidence type="ECO:0000313" key="10">
    <source>
        <dbReference type="Proteomes" id="UP000078284"/>
    </source>
</evidence>
<dbReference type="GO" id="GO:0010468">
    <property type="term" value="P:regulation of gene expression"/>
    <property type="evidence" value="ECO:0007669"/>
    <property type="project" value="UniProtKB-ARBA"/>
</dbReference>
<dbReference type="InterPro" id="IPR006447">
    <property type="entry name" value="Myb_dom_plants"/>
</dbReference>